<evidence type="ECO:0000313" key="3">
    <source>
        <dbReference type="Proteomes" id="UP001315278"/>
    </source>
</evidence>
<keyword evidence="3" id="KW-1185">Reference proteome</keyword>
<evidence type="ECO:0008006" key="4">
    <source>
        <dbReference type="Google" id="ProtNLM"/>
    </source>
</evidence>
<organism evidence="2 3">
    <name type="scientific">Bradyrhizobium jicamae</name>
    <dbReference type="NCBI Taxonomy" id="280332"/>
    <lineage>
        <taxon>Bacteria</taxon>
        <taxon>Pseudomonadati</taxon>
        <taxon>Pseudomonadota</taxon>
        <taxon>Alphaproteobacteria</taxon>
        <taxon>Hyphomicrobiales</taxon>
        <taxon>Nitrobacteraceae</taxon>
        <taxon>Bradyrhizobium</taxon>
    </lineage>
</organism>
<reference evidence="3" key="1">
    <citation type="journal article" date="2021" name="ISME J.">
        <title>Evolutionary origin and ecological implication of a unique nif island in free-living Bradyrhizobium lineages.</title>
        <authorList>
            <person name="Tao J."/>
        </authorList>
    </citation>
    <scope>NUCLEOTIDE SEQUENCE [LARGE SCALE GENOMIC DNA]</scope>
    <source>
        <strain evidence="3">SZCCT0434</strain>
    </source>
</reference>
<dbReference type="Proteomes" id="UP001315278">
    <property type="component" value="Unassembled WGS sequence"/>
</dbReference>
<gene>
    <name evidence="2" type="ORF">JQ615_34750</name>
</gene>
<dbReference type="EMBL" id="JAFCJH010000056">
    <property type="protein sequence ID" value="MBR0800536.1"/>
    <property type="molecule type" value="Genomic_DNA"/>
</dbReference>
<feature type="region of interest" description="Disordered" evidence="1">
    <location>
        <begin position="36"/>
        <end position="63"/>
    </location>
</feature>
<name>A0ABS5FW98_9BRAD</name>
<evidence type="ECO:0000313" key="2">
    <source>
        <dbReference type="EMBL" id="MBR0800536.1"/>
    </source>
</evidence>
<dbReference type="RefSeq" id="WP_212494906.1">
    <property type="nucleotide sequence ID" value="NZ_JAFCJH010000056.1"/>
</dbReference>
<protein>
    <recommendedName>
        <fullName evidence="4">DUF4142 domain-containing protein</fullName>
    </recommendedName>
</protein>
<evidence type="ECO:0000256" key="1">
    <source>
        <dbReference type="SAM" id="MobiDB-lite"/>
    </source>
</evidence>
<proteinExistence type="predicted"/>
<accession>A0ABS5FW98</accession>
<sequence>MLSPTFGFFRLDKMQEARHLALARAAVALGRKVLTDNPEPHVSTIPHRETNKPSSPQPDDSRMRLAIERKTTAARERRSIERQHLFVADTHVARAERIIRDQTAIIEDLRRDGHETKLAEETMRVYEANLQVMREHRELILRAIGESDR</sequence>
<comment type="caution">
    <text evidence="2">The sequence shown here is derived from an EMBL/GenBank/DDBJ whole genome shotgun (WGS) entry which is preliminary data.</text>
</comment>